<dbReference type="InterPro" id="IPR036388">
    <property type="entry name" value="WH-like_DNA-bd_sf"/>
</dbReference>
<dbReference type="GO" id="GO:0005829">
    <property type="term" value="C:cytosol"/>
    <property type="evidence" value="ECO:0007669"/>
    <property type="project" value="TreeGrafter"/>
</dbReference>
<proteinExistence type="predicted"/>
<dbReference type="InterPro" id="IPR039420">
    <property type="entry name" value="WalR-like"/>
</dbReference>
<dbReference type="SUPFAM" id="SSF52172">
    <property type="entry name" value="CheY-like"/>
    <property type="match status" value="1"/>
</dbReference>
<dbReference type="InterPro" id="IPR016032">
    <property type="entry name" value="Sig_transdc_resp-reg_C-effctor"/>
</dbReference>
<feature type="domain" description="Response regulatory" evidence="8">
    <location>
        <begin position="6"/>
        <end position="120"/>
    </location>
</feature>
<dbReference type="Pfam" id="PF00486">
    <property type="entry name" value="Trans_reg_C"/>
    <property type="match status" value="1"/>
</dbReference>
<dbReference type="GO" id="GO:0032993">
    <property type="term" value="C:protein-DNA complex"/>
    <property type="evidence" value="ECO:0007669"/>
    <property type="project" value="TreeGrafter"/>
</dbReference>
<dbReference type="SUPFAM" id="SSF46894">
    <property type="entry name" value="C-terminal effector domain of the bipartite response regulators"/>
    <property type="match status" value="1"/>
</dbReference>
<evidence type="ECO:0000256" key="5">
    <source>
        <dbReference type="ARBA" id="ARBA00023163"/>
    </source>
</evidence>
<comment type="caution">
    <text evidence="10">The sequence shown here is derived from an EMBL/GenBank/DDBJ whole genome shotgun (WGS) entry which is preliminary data.</text>
</comment>
<dbReference type="AlphaFoldDB" id="A0A015TYZ5"/>
<dbReference type="Gene3D" id="1.10.10.10">
    <property type="entry name" value="Winged helix-like DNA-binding domain superfamily/Winged helix DNA-binding domain"/>
    <property type="match status" value="1"/>
</dbReference>
<dbReference type="Pfam" id="PF00072">
    <property type="entry name" value="Response_reg"/>
    <property type="match status" value="1"/>
</dbReference>
<evidence type="ECO:0000259" key="9">
    <source>
        <dbReference type="PROSITE" id="PS51755"/>
    </source>
</evidence>
<keyword evidence="2" id="KW-0902">Two-component regulatory system</keyword>
<name>A0A015TYZ5_BACFG</name>
<dbReference type="Proteomes" id="UP000020529">
    <property type="component" value="Unassembled WGS sequence"/>
</dbReference>
<keyword evidence="4 7" id="KW-0238">DNA-binding</keyword>
<evidence type="ECO:0000259" key="8">
    <source>
        <dbReference type="PROSITE" id="PS50110"/>
    </source>
</evidence>
<dbReference type="PROSITE" id="PS51755">
    <property type="entry name" value="OMPR_PHOB"/>
    <property type="match status" value="1"/>
</dbReference>
<evidence type="ECO:0000256" key="2">
    <source>
        <dbReference type="ARBA" id="ARBA00023012"/>
    </source>
</evidence>
<dbReference type="SMART" id="SM00862">
    <property type="entry name" value="Trans_reg_C"/>
    <property type="match status" value="1"/>
</dbReference>
<dbReference type="RefSeq" id="WP_005813846.1">
    <property type="nucleotide sequence ID" value="NZ_JGCY01000219.1"/>
</dbReference>
<reference evidence="10 11" key="1">
    <citation type="submission" date="2014-02" db="EMBL/GenBank/DDBJ databases">
        <authorList>
            <person name="Sears C."/>
            <person name="Carroll K."/>
            <person name="Sack B.R."/>
            <person name="Qadri F."/>
            <person name="Myers L.L."/>
            <person name="Chung G.-T."/>
            <person name="Escheverria P."/>
            <person name="Fraser C.M."/>
            <person name="Sadzewicz L."/>
            <person name="Shefchek K.A."/>
            <person name="Tallon L."/>
            <person name="Das S.P."/>
            <person name="Daugherty S."/>
            <person name="Mongodin E.F."/>
        </authorList>
    </citation>
    <scope>NUCLEOTIDE SEQUENCE [LARGE SCALE GENOMIC DNA]</scope>
    <source>
        <strain evidence="11">3988T(B)14</strain>
    </source>
</reference>
<feature type="domain" description="OmpR/PhoB-type" evidence="9">
    <location>
        <begin position="124"/>
        <end position="222"/>
    </location>
</feature>
<gene>
    <name evidence="10" type="ORF">M124_0117</name>
</gene>
<dbReference type="InterPro" id="IPR011006">
    <property type="entry name" value="CheY-like_superfamily"/>
</dbReference>
<dbReference type="Gene3D" id="3.40.50.2300">
    <property type="match status" value="1"/>
</dbReference>
<dbReference type="CDD" id="cd00156">
    <property type="entry name" value="REC"/>
    <property type="match status" value="1"/>
</dbReference>
<keyword evidence="3" id="KW-0805">Transcription regulation</keyword>
<feature type="DNA-binding region" description="OmpR/PhoB-type" evidence="7">
    <location>
        <begin position="124"/>
        <end position="222"/>
    </location>
</feature>
<dbReference type="PANTHER" id="PTHR48111">
    <property type="entry name" value="REGULATOR OF RPOS"/>
    <property type="match status" value="1"/>
</dbReference>
<evidence type="ECO:0000313" key="10">
    <source>
        <dbReference type="EMBL" id="EXY76126.1"/>
    </source>
</evidence>
<dbReference type="PATRIC" id="fig|1339315.3.peg.934"/>
<evidence type="ECO:0000256" key="4">
    <source>
        <dbReference type="ARBA" id="ARBA00023125"/>
    </source>
</evidence>
<sequence length="225" mass="25321">MGKKLKIFFIDDDIALGHICTRIMQEEGYEVLYQTSLNGAKACIVETHPDMIVLDVEIGNKNGIEAVPELKAIAPNTPILFISSHTNSQLVVQALSAGAVAYLKKPLEIDELIAYIKRYAISHPYQIKIGSLLLDTDTQLLCTKELRVIKQLSEAEYKLLKLLVAYKEQLVERRQIEEELWGKVNGNEQGINNLISKLRKYLSIDPTIELVTIPRNGYKLSVNLS</sequence>
<evidence type="ECO:0000256" key="7">
    <source>
        <dbReference type="PROSITE-ProRule" id="PRU01091"/>
    </source>
</evidence>
<organism evidence="10 11">
    <name type="scientific">Bacteroides fragilis str. 3988T(B)14</name>
    <dbReference type="NCBI Taxonomy" id="1339315"/>
    <lineage>
        <taxon>Bacteria</taxon>
        <taxon>Pseudomonadati</taxon>
        <taxon>Bacteroidota</taxon>
        <taxon>Bacteroidia</taxon>
        <taxon>Bacteroidales</taxon>
        <taxon>Bacteroidaceae</taxon>
        <taxon>Bacteroides</taxon>
    </lineage>
</organism>
<dbReference type="CDD" id="cd00383">
    <property type="entry name" value="trans_reg_C"/>
    <property type="match status" value="1"/>
</dbReference>
<dbReference type="GO" id="GO:0000976">
    <property type="term" value="F:transcription cis-regulatory region binding"/>
    <property type="evidence" value="ECO:0007669"/>
    <property type="project" value="TreeGrafter"/>
</dbReference>
<dbReference type="EMBL" id="JGCY01000219">
    <property type="protein sequence ID" value="EXY76126.1"/>
    <property type="molecule type" value="Genomic_DNA"/>
</dbReference>
<accession>A0A015TYZ5</accession>
<protein>
    <submittedName>
        <fullName evidence="10">Transcriptional regulatory family protein</fullName>
    </submittedName>
</protein>
<dbReference type="SMART" id="SM00448">
    <property type="entry name" value="REC"/>
    <property type="match status" value="1"/>
</dbReference>
<dbReference type="GO" id="GO:0000156">
    <property type="term" value="F:phosphorelay response regulator activity"/>
    <property type="evidence" value="ECO:0007669"/>
    <property type="project" value="TreeGrafter"/>
</dbReference>
<dbReference type="PANTHER" id="PTHR48111:SF1">
    <property type="entry name" value="TWO-COMPONENT RESPONSE REGULATOR ORR33"/>
    <property type="match status" value="1"/>
</dbReference>
<dbReference type="InterPro" id="IPR001867">
    <property type="entry name" value="OmpR/PhoB-type_DNA-bd"/>
</dbReference>
<dbReference type="PROSITE" id="PS50110">
    <property type="entry name" value="RESPONSE_REGULATORY"/>
    <property type="match status" value="1"/>
</dbReference>
<feature type="modified residue" description="4-aspartylphosphate" evidence="6">
    <location>
        <position position="55"/>
    </location>
</feature>
<evidence type="ECO:0000256" key="3">
    <source>
        <dbReference type="ARBA" id="ARBA00023015"/>
    </source>
</evidence>
<keyword evidence="1 6" id="KW-0597">Phosphoprotein</keyword>
<evidence type="ECO:0000256" key="6">
    <source>
        <dbReference type="PROSITE-ProRule" id="PRU00169"/>
    </source>
</evidence>
<dbReference type="InterPro" id="IPR001789">
    <property type="entry name" value="Sig_transdc_resp-reg_receiver"/>
</dbReference>
<keyword evidence="5" id="KW-0804">Transcription</keyword>
<evidence type="ECO:0000256" key="1">
    <source>
        <dbReference type="ARBA" id="ARBA00022553"/>
    </source>
</evidence>
<dbReference type="GO" id="GO:0006355">
    <property type="term" value="P:regulation of DNA-templated transcription"/>
    <property type="evidence" value="ECO:0007669"/>
    <property type="project" value="InterPro"/>
</dbReference>
<evidence type="ECO:0000313" key="11">
    <source>
        <dbReference type="Proteomes" id="UP000020529"/>
    </source>
</evidence>